<reference evidence="2" key="2">
    <citation type="submission" date="2020-09" db="EMBL/GenBank/DDBJ databases">
        <authorList>
            <person name="Sun Q."/>
            <person name="Zhou Y."/>
        </authorList>
    </citation>
    <scope>NUCLEOTIDE SEQUENCE</scope>
    <source>
        <strain evidence="2">CGMCC 4.5737</strain>
    </source>
</reference>
<dbReference type="EMBL" id="BMMK01000021">
    <property type="protein sequence ID" value="GGM66695.1"/>
    <property type="molecule type" value="Genomic_DNA"/>
</dbReference>
<feature type="region of interest" description="Disordered" evidence="1">
    <location>
        <begin position="109"/>
        <end position="207"/>
    </location>
</feature>
<organism evidence="2 3">
    <name type="scientific">Longimycelium tulufanense</name>
    <dbReference type="NCBI Taxonomy" id="907463"/>
    <lineage>
        <taxon>Bacteria</taxon>
        <taxon>Bacillati</taxon>
        <taxon>Actinomycetota</taxon>
        <taxon>Actinomycetes</taxon>
        <taxon>Pseudonocardiales</taxon>
        <taxon>Pseudonocardiaceae</taxon>
        <taxon>Longimycelium</taxon>
    </lineage>
</organism>
<gene>
    <name evidence="2" type="ORF">GCM10012275_41460</name>
</gene>
<keyword evidence="3" id="KW-1185">Reference proteome</keyword>
<proteinExistence type="predicted"/>
<dbReference type="AlphaFoldDB" id="A0A8J3CHA5"/>
<sequence>MGSGARNIHLPAGRRRWRFGTFGRTFVTIRHRHTRNEEEPLKVSRLRYAWRRFSHTRPARLWNELSVWWWHRCHVVGGHRRLDQRLACLTAPPPLDGACARQSAVGLAEEVGSGRQERRGDSVEATGCRRQLPPSNGGTRVHNGEGRGGWPEDLDRAGMSRTRGAPYGPASRELGPGAMTTDIGLGVTAQTSPGGGQGRAPGCAASR</sequence>
<reference evidence="2" key="1">
    <citation type="journal article" date="2014" name="Int. J. Syst. Evol. Microbiol.">
        <title>Complete genome sequence of Corynebacterium casei LMG S-19264T (=DSM 44701T), isolated from a smear-ripened cheese.</title>
        <authorList>
            <consortium name="US DOE Joint Genome Institute (JGI-PGF)"/>
            <person name="Walter F."/>
            <person name="Albersmeier A."/>
            <person name="Kalinowski J."/>
            <person name="Ruckert C."/>
        </authorList>
    </citation>
    <scope>NUCLEOTIDE SEQUENCE</scope>
    <source>
        <strain evidence="2">CGMCC 4.5737</strain>
    </source>
</reference>
<evidence type="ECO:0000313" key="3">
    <source>
        <dbReference type="Proteomes" id="UP000637578"/>
    </source>
</evidence>
<evidence type="ECO:0000256" key="1">
    <source>
        <dbReference type="SAM" id="MobiDB-lite"/>
    </source>
</evidence>
<comment type="caution">
    <text evidence="2">The sequence shown here is derived from an EMBL/GenBank/DDBJ whole genome shotgun (WGS) entry which is preliminary data.</text>
</comment>
<accession>A0A8J3CHA5</accession>
<protein>
    <submittedName>
        <fullName evidence="2">Uncharacterized protein</fullName>
    </submittedName>
</protein>
<name>A0A8J3CHA5_9PSEU</name>
<dbReference type="Proteomes" id="UP000637578">
    <property type="component" value="Unassembled WGS sequence"/>
</dbReference>
<evidence type="ECO:0000313" key="2">
    <source>
        <dbReference type="EMBL" id="GGM66695.1"/>
    </source>
</evidence>